<gene>
    <name evidence="9" type="ORF">GUY60_18885</name>
</gene>
<protein>
    <submittedName>
        <fullName evidence="9">PspC domain-containing protein</fullName>
    </submittedName>
</protein>
<evidence type="ECO:0000256" key="2">
    <source>
        <dbReference type="ARBA" id="ARBA00022475"/>
    </source>
</evidence>
<keyword evidence="2" id="KW-1003">Cell membrane</keyword>
<reference evidence="9" key="1">
    <citation type="submission" date="2020-01" db="EMBL/GenBank/DDBJ databases">
        <title>Whole-genome analyses of novel actinobacteria.</title>
        <authorList>
            <person name="Sahin N."/>
        </authorList>
    </citation>
    <scope>NUCLEOTIDE SEQUENCE</scope>
    <source>
        <strain evidence="9">YC537</strain>
    </source>
</reference>
<organism evidence="9 10">
    <name type="scientific">Streptomyces boluensis</name>
    <dbReference type="NCBI Taxonomy" id="1775135"/>
    <lineage>
        <taxon>Bacteria</taxon>
        <taxon>Bacillati</taxon>
        <taxon>Actinomycetota</taxon>
        <taxon>Actinomycetes</taxon>
        <taxon>Kitasatosporales</taxon>
        <taxon>Streptomycetaceae</taxon>
        <taxon>Streptomyces</taxon>
    </lineage>
</organism>
<feature type="transmembrane region" description="Helical" evidence="7">
    <location>
        <begin position="112"/>
        <end position="129"/>
    </location>
</feature>
<dbReference type="PANTHER" id="PTHR33885">
    <property type="entry name" value="PHAGE SHOCK PROTEIN C"/>
    <property type="match status" value="1"/>
</dbReference>
<evidence type="ECO:0000313" key="10">
    <source>
        <dbReference type="Proteomes" id="UP000598297"/>
    </source>
</evidence>
<keyword evidence="10" id="KW-1185">Reference proteome</keyword>
<feature type="transmembrane region" description="Helical" evidence="7">
    <location>
        <begin position="285"/>
        <end position="302"/>
    </location>
</feature>
<feature type="transmembrane region" description="Helical" evidence="7">
    <location>
        <begin position="257"/>
        <end position="278"/>
    </location>
</feature>
<dbReference type="GO" id="GO:0005886">
    <property type="term" value="C:plasma membrane"/>
    <property type="evidence" value="ECO:0007669"/>
    <property type="project" value="UniProtKB-SubCell"/>
</dbReference>
<dbReference type="Pfam" id="PF04024">
    <property type="entry name" value="PspC"/>
    <property type="match status" value="1"/>
</dbReference>
<keyword evidence="4 7" id="KW-1133">Transmembrane helix</keyword>
<name>A0A964XMR8_9ACTN</name>
<dbReference type="Proteomes" id="UP000598297">
    <property type="component" value="Unassembled WGS sequence"/>
</dbReference>
<dbReference type="PANTHER" id="PTHR33885:SF3">
    <property type="entry name" value="PHAGE SHOCK PROTEIN C"/>
    <property type="match status" value="1"/>
</dbReference>
<feature type="transmembrane region" description="Helical" evidence="7">
    <location>
        <begin position="224"/>
        <end position="245"/>
    </location>
</feature>
<evidence type="ECO:0000256" key="4">
    <source>
        <dbReference type="ARBA" id="ARBA00022989"/>
    </source>
</evidence>
<dbReference type="InterPro" id="IPR007168">
    <property type="entry name" value="Phageshock_PspC_N"/>
</dbReference>
<evidence type="ECO:0000256" key="5">
    <source>
        <dbReference type="ARBA" id="ARBA00023136"/>
    </source>
</evidence>
<dbReference type="AlphaFoldDB" id="A0A964XMR8"/>
<feature type="domain" description="Phage shock protein PspC N-terminal" evidence="8">
    <location>
        <begin position="14"/>
        <end position="69"/>
    </location>
</feature>
<keyword evidence="3 7" id="KW-0812">Transmembrane</keyword>
<feature type="transmembrane region" description="Helical" evidence="7">
    <location>
        <begin position="88"/>
        <end position="106"/>
    </location>
</feature>
<keyword evidence="5 7" id="KW-0472">Membrane</keyword>
<accession>A0A964XMR8</accession>
<dbReference type="RefSeq" id="WP_161699353.1">
    <property type="nucleotide sequence ID" value="NZ_JAAAHS010000142.1"/>
</dbReference>
<evidence type="ECO:0000256" key="1">
    <source>
        <dbReference type="ARBA" id="ARBA00004162"/>
    </source>
</evidence>
<comment type="caution">
    <text evidence="9">The sequence shown here is derived from an EMBL/GenBank/DDBJ whole genome shotgun (WGS) entry which is preliminary data.</text>
</comment>
<evidence type="ECO:0000256" key="3">
    <source>
        <dbReference type="ARBA" id="ARBA00022692"/>
    </source>
</evidence>
<proteinExistence type="predicted"/>
<feature type="transmembrane region" description="Helical" evidence="7">
    <location>
        <begin position="40"/>
        <end position="67"/>
    </location>
</feature>
<dbReference type="OrthoDB" id="3535301at2"/>
<dbReference type="EMBL" id="JAAAHS010000142">
    <property type="protein sequence ID" value="NBE53451.1"/>
    <property type="molecule type" value="Genomic_DNA"/>
</dbReference>
<dbReference type="InterPro" id="IPR052027">
    <property type="entry name" value="PspC"/>
</dbReference>
<sequence length="433" mass="44812">MNESDIAEPRPPQGLRRERAHRMLGGVCSGLGRRCDLDPVIFRIGLAVLAVTGGLGLIFYGFAWLLLPLDGKEETEGRRLLTGRVSGAGLTALLCALVGCGLFLSMLNNGGVLAFAAVLALLLAGAGYWSQARAATTPDPVTAQTVADAPPEAKAPPVAGPPSWWRDGLLKDGAYDGGAEYFWGPRDLKGVEFTMASGSFRHGRERLTEPEAEVKPKPRGPRWIGGWVFLLALLAGGLGTGLVWSGHGADGSLGLSLQAGLACALAVLGLGIAVSAFLGRTGGGSIVLAVLTAVLLTAAAALPENINTHWMRTEWRPTDIAKVRPVYEVGSGVGTLDLGGVDLRKGQTLSTAAEVGAGRAVVVVPKDATVQLRAEVGVGDIRLPDEPSGDVDIAPGQESTDTLVPPPGTKEGGTLILRIQVGVGQVEVTRAPS</sequence>
<evidence type="ECO:0000259" key="8">
    <source>
        <dbReference type="Pfam" id="PF04024"/>
    </source>
</evidence>
<evidence type="ECO:0000256" key="7">
    <source>
        <dbReference type="SAM" id="Phobius"/>
    </source>
</evidence>
<evidence type="ECO:0000313" key="9">
    <source>
        <dbReference type="EMBL" id="NBE53451.1"/>
    </source>
</evidence>
<feature type="region of interest" description="Disordered" evidence="6">
    <location>
        <begin position="384"/>
        <end position="409"/>
    </location>
</feature>
<comment type="subcellular location">
    <subcellularLocation>
        <location evidence="1">Cell membrane</location>
        <topology evidence="1">Single-pass membrane protein</topology>
    </subcellularLocation>
</comment>
<evidence type="ECO:0000256" key="6">
    <source>
        <dbReference type="SAM" id="MobiDB-lite"/>
    </source>
</evidence>